<dbReference type="InterPro" id="IPR043502">
    <property type="entry name" value="DNA/RNA_pol_sf"/>
</dbReference>
<dbReference type="Pfam" id="PF13456">
    <property type="entry name" value="RVT_3"/>
    <property type="match status" value="1"/>
</dbReference>
<proteinExistence type="predicted"/>
<dbReference type="GO" id="GO:0003964">
    <property type="term" value="F:RNA-directed DNA polymerase activity"/>
    <property type="evidence" value="ECO:0007669"/>
    <property type="project" value="UniProtKB-KW"/>
</dbReference>
<dbReference type="CDD" id="cd01647">
    <property type="entry name" value="RT_LTR"/>
    <property type="match status" value="1"/>
</dbReference>
<dbReference type="GO" id="GO:0003676">
    <property type="term" value="F:nucleic acid binding"/>
    <property type="evidence" value="ECO:0007669"/>
    <property type="project" value="InterPro"/>
</dbReference>
<dbReference type="Gene3D" id="3.30.420.10">
    <property type="entry name" value="Ribonuclease H-like superfamily/Ribonuclease H"/>
    <property type="match status" value="1"/>
</dbReference>
<dbReference type="Gene3D" id="3.10.20.370">
    <property type="match status" value="1"/>
</dbReference>
<comment type="caution">
    <text evidence="9">The sequence shown here is derived from an EMBL/GenBank/DDBJ whole genome shotgun (WGS) entry which is preliminary data.</text>
</comment>
<evidence type="ECO:0000256" key="3">
    <source>
        <dbReference type="ARBA" id="ARBA00022722"/>
    </source>
</evidence>
<keyword evidence="3" id="KW-0540">Nuclease</keyword>
<dbReference type="InterPro" id="IPR000477">
    <property type="entry name" value="RT_dom"/>
</dbReference>
<keyword evidence="6" id="KW-0695">RNA-directed DNA polymerase</keyword>
<dbReference type="PANTHER" id="PTHR48475:SF1">
    <property type="entry name" value="RNASE H TYPE-1 DOMAIN-CONTAINING PROTEIN"/>
    <property type="match status" value="1"/>
</dbReference>
<keyword evidence="1" id="KW-0808">Transferase</keyword>
<dbReference type="SUPFAM" id="SSF53098">
    <property type="entry name" value="Ribonuclease H-like"/>
    <property type="match status" value="1"/>
</dbReference>
<dbReference type="Pfam" id="PF17917">
    <property type="entry name" value="RT_RNaseH"/>
    <property type="match status" value="1"/>
</dbReference>
<dbReference type="InterPro" id="IPR002156">
    <property type="entry name" value="RNaseH_domain"/>
</dbReference>
<keyword evidence="10" id="KW-1185">Reference proteome</keyword>
<sequence>MSSPMMNSQHQNDQVAPSSFFGSISQVPGIPPSNSLPQQFLTLVDVQAMFDLERGKRTLPSLPDPDVKPPYPIEMLSYLYPEGYTVSKFIKFDGKQGNAREHVVRFIETLVAEKVTTLTLCKEKQQESEDILDYVKRFQDKAMDCHETVEESYLVQICLEGALSRYKMFLLGTLAFLRLRSLDFRPGTRPASNRLVDLLLLLPLPQIPESHKEEVIEARRESNIMEVKALVKEWVADGELKLPYVEEMPSKKDRESPEFCVYHRTLKHPTEKCWTLRKIFRDKVEADELRFKKQGTQDIREQPYPQHRDKGKNVAMIAYEGPMIEAIANLDDDDYYLDNILEPEGEQVYYGSALDLEGRTFTTHVDDPFDPEGGEEYYGRGGHHVYVAAYFEETEEMVNYEPPRVEKDPDHYAKTLQDCVKFKQFFNQLGLSREARTEITKSIINIAEAHHEECMSTEGSIPRKAKEQSSAITFFETDRKYPFSHNRPLYATERPFETHEAHYFDAIYFTELAVEEVPTTSKPQGVKIPRWEDIKDDKEPRAESSKRVMSRPENPSIPQKYQPDLEEKIKEEIEKLQQAGFIRTIQYPTWLANIVPVKKKNGQIRVCVDFQDLNKSCPKDEFPLPHIDTLVDATSGHQMFSFMDGFSGYNQIQMAEEDGEKTAFRTPLGNFFYTVMPFELKNAGATHQRAMTVIFHDMIHHEVEDYVDDLVVKSKKEEDHLRDLEKVFKRCQKLKMRMNPLKCAFGVTTGKFLGFLVHRHGIEADEDKVKSIRAMPPPHSQKELKKFLGKVSYIRRFIPALAEISAPFGSLLKGDAKFEWNQELQKAFERIKAALTSPQTMIVSQPGVPLMLYLTSTPKCIGALLVQDVDGAERPVYYISWKIRGAEVRYTPVERHCLALVFTAQKLRHYFLAYQIQIVTRSDPIRYLLSKPALTGKVARWLLALGEFEITCVAPKAIKSQALADLLAQFPSGDYEPVNEELKGEVHAAMASEESFWTLSFDGAAAGGKGGIGIVFTSKSGEKLYLSYKLDFHYSNNEAEYEALILGLIAAEKHNIKKIRIRGDSKLIVKQVSGQFILKEPALVTYRTTVQRLLDKFQKVEIEHVPRSDNKFSDALVTLGARVDIPEEEATIVIKKRTEPSTIPEDKDLPEDWRGEVLEQLRSKVGKLTMAKLAQFIIIQGELYFREGTGFLARCVGQQEASFRLQKIHEKSCGDGDISLYRRMEKDSNRLQKECPKCQSYIREDES</sequence>
<evidence type="ECO:0000256" key="7">
    <source>
        <dbReference type="SAM" id="MobiDB-lite"/>
    </source>
</evidence>
<accession>A0A7J7G114</accession>
<dbReference type="FunFam" id="3.30.70.270:FF:000020">
    <property type="entry name" value="Transposon Tf2-6 polyprotein-like Protein"/>
    <property type="match status" value="1"/>
</dbReference>
<keyword evidence="5" id="KW-0378">Hydrolase</keyword>
<gene>
    <name evidence="9" type="ORF">HYC85_030308</name>
</gene>
<dbReference type="PROSITE" id="PS50879">
    <property type="entry name" value="RNASE_H_1"/>
    <property type="match status" value="1"/>
</dbReference>
<reference evidence="9 10" key="2">
    <citation type="submission" date="2020-07" db="EMBL/GenBank/DDBJ databases">
        <title>Genome assembly of wild tea tree DASZ reveals pedigree and selection history of tea varieties.</title>
        <authorList>
            <person name="Zhang W."/>
        </authorList>
    </citation>
    <scope>NUCLEOTIDE SEQUENCE [LARGE SCALE GENOMIC DNA]</scope>
    <source>
        <strain evidence="10">cv. G240</strain>
        <tissue evidence="9">Leaf</tissue>
    </source>
</reference>
<feature type="region of interest" description="Disordered" evidence="7">
    <location>
        <begin position="531"/>
        <end position="560"/>
    </location>
</feature>
<dbReference type="SUPFAM" id="SSF56672">
    <property type="entry name" value="DNA/RNA polymerases"/>
    <property type="match status" value="1"/>
</dbReference>
<dbReference type="GO" id="GO:0004523">
    <property type="term" value="F:RNA-DNA hybrid ribonuclease activity"/>
    <property type="evidence" value="ECO:0007669"/>
    <property type="project" value="InterPro"/>
</dbReference>
<reference evidence="10" key="1">
    <citation type="journal article" date="2020" name="Nat. Commun.">
        <title>Genome assembly of wild tea tree DASZ reveals pedigree and selection history of tea varieties.</title>
        <authorList>
            <person name="Zhang W."/>
            <person name="Zhang Y."/>
            <person name="Qiu H."/>
            <person name="Guo Y."/>
            <person name="Wan H."/>
            <person name="Zhang X."/>
            <person name="Scossa F."/>
            <person name="Alseekh S."/>
            <person name="Zhang Q."/>
            <person name="Wang P."/>
            <person name="Xu L."/>
            <person name="Schmidt M.H."/>
            <person name="Jia X."/>
            <person name="Li D."/>
            <person name="Zhu A."/>
            <person name="Guo F."/>
            <person name="Chen W."/>
            <person name="Ni D."/>
            <person name="Usadel B."/>
            <person name="Fernie A.R."/>
            <person name="Wen W."/>
        </authorList>
    </citation>
    <scope>NUCLEOTIDE SEQUENCE [LARGE SCALE GENOMIC DNA]</scope>
    <source>
        <strain evidence="10">cv. G240</strain>
    </source>
</reference>
<dbReference type="CDD" id="cd09279">
    <property type="entry name" value="RNase_HI_like"/>
    <property type="match status" value="1"/>
</dbReference>
<evidence type="ECO:0000256" key="5">
    <source>
        <dbReference type="ARBA" id="ARBA00022801"/>
    </source>
</evidence>
<dbReference type="InterPro" id="IPR043128">
    <property type="entry name" value="Rev_trsase/Diguanyl_cyclase"/>
</dbReference>
<feature type="domain" description="RNase H type-1" evidence="8">
    <location>
        <begin position="993"/>
        <end position="1122"/>
    </location>
</feature>
<evidence type="ECO:0000256" key="4">
    <source>
        <dbReference type="ARBA" id="ARBA00022759"/>
    </source>
</evidence>
<dbReference type="InterPro" id="IPR041373">
    <property type="entry name" value="RT_RNaseH"/>
</dbReference>
<evidence type="ECO:0000256" key="6">
    <source>
        <dbReference type="ARBA" id="ARBA00022918"/>
    </source>
</evidence>
<dbReference type="InterPro" id="IPR036397">
    <property type="entry name" value="RNaseH_sf"/>
</dbReference>
<evidence type="ECO:0000313" key="9">
    <source>
        <dbReference type="EMBL" id="KAF5934137.1"/>
    </source>
</evidence>
<evidence type="ECO:0000313" key="10">
    <source>
        <dbReference type="Proteomes" id="UP000593564"/>
    </source>
</evidence>
<organism evidence="9 10">
    <name type="scientific">Camellia sinensis</name>
    <name type="common">Tea plant</name>
    <name type="synonym">Thea sinensis</name>
    <dbReference type="NCBI Taxonomy" id="4442"/>
    <lineage>
        <taxon>Eukaryota</taxon>
        <taxon>Viridiplantae</taxon>
        <taxon>Streptophyta</taxon>
        <taxon>Embryophyta</taxon>
        <taxon>Tracheophyta</taxon>
        <taxon>Spermatophyta</taxon>
        <taxon>Magnoliopsida</taxon>
        <taxon>eudicotyledons</taxon>
        <taxon>Gunneridae</taxon>
        <taxon>Pentapetalae</taxon>
        <taxon>asterids</taxon>
        <taxon>Ericales</taxon>
        <taxon>Theaceae</taxon>
        <taxon>Camellia</taxon>
    </lineage>
</organism>
<keyword evidence="2" id="KW-0548">Nucleotidyltransferase</keyword>
<dbReference type="PANTHER" id="PTHR48475">
    <property type="entry name" value="RIBONUCLEASE H"/>
    <property type="match status" value="1"/>
</dbReference>
<feature type="compositionally biased region" description="Basic and acidic residues" evidence="7">
    <location>
        <begin position="531"/>
        <end position="546"/>
    </location>
</feature>
<dbReference type="Gene3D" id="3.10.10.10">
    <property type="entry name" value="HIV Type 1 Reverse Transcriptase, subunit A, domain 1"/>
    <property type="match status" value="1"/>
</dbReference>
<keyword evidence="4" id="KW-0255">Endonuclease</keyword>
<dbReference type="EMBL" id="JACBKZ010000014">
    <property type="protein sequence ID" value="KAF5934137.1"/>
    <property type="molecule type" value="Genomic_DNA"/>
</dbReference>
<evidence type="ECO:0000259" key="8">
    <source>
        <dbReference type="PROSITE" id="PS50879"/>
    </source>
</evidence>
<dbReference type="InterPro" id="IPR012337">
    <property type="entry name" value="RNaseH-like_sf"/>
</dbReference>
<dbReference type="Pfam" id="PF00078">
    <property type="entry name" value="RVT_1"/>
    <property type="match status" value="1"/>
</dbReference>
<dbReference type="Gene3D" id="3.30.70.270">
    <property type="match status" value="2"/>
</dbReference>
<dbReference type="AlphaFoldDB" id="A0A7J7G114"/>
<protein>
    <recommendedName>
        <fullName evidence="8">RNase H type-1 domain-containing protein</fullName>
    </recommendedName>
</protein>
<evidence type="ECO:0000256" key="2">
    <source>
        <dbReference type="ARBA" id="ARBA00022695"/>
    </source>
</evidence>
<evidence type="ECO:0000256" key="1">
    <source>
        <dbReference type="ARBA" id="ARBA00022679"/>
    </source>
</evidence>
<dbReference type="Proteomes" id="UP000593564">
    <property type="component" value="Unassembled WGS sequence"/>
</dbReference>
<name>A0A7J7G114_CAMSI</name>